<evidence type="ECO:0000256" key="3">
    <source>
        <dbReference type="ARBA" id="ARBA00022833"/>
    </source>
</evidence>
<reference evidence="5 6" key="1">
    <citation type="submission" date="2017-11" db="EMBL/GenBank/DDBJ databases">
        <title>Comparative genomics of Botrytis spp.</title>
        <authorList>
            <person name="Valero-Jimenez C.A."/>
            <person name="Tapia P."/>
            <person name="Veloso J."/>
            <person name="Silva-Moreno E."/>
            <person name="Staats M."/>
            <person name="Valdes J.H."/>
            <person name="Van Kan J.A.L."/>
        </authorList>
    </citation>
    <scope>NUCLEOTIDE SEQUENCE [LARGE SCALE GENOMIC DNA]</scope>
    <source>
        <strain evidence="5 6">MUCL2830</strain>
    </source>
</reference>
<protein>
    <recommendedName>
        <fullName evidence="4">MYND-type domain-containing protein</fullName>
    </recommendedName>
</protein>
<feature type="domain" description="MYND-type" evidence="4">
    <location>
        <begin position="368"/>
        <end position="408"/>
    </location>
</feature>
<evidence type="ECO:0000256" key="1">
    <source>
        <dbReference type="ARBA" id="ARBA00022723"/>
    </source>
</evidence>
<dbReference type="SUPFAM" id="SSF144232">
    <property type="entry name" value="HIT/MYND zinc finger-like"/>
    <property type="match status" value="1"/>
</dbReference>
<keyword evidence="3" id="KW-0862">Zinc</keyword>
<dbReference type="STRING" id="38488.A0A4Y8CZU4"/>
<dbReference type="AlphaFoldDB" id="A0A4Y8CZU4"/>
<dbReference type="Proteomes" id="UP000297299">
    <property type="component" value="Unassembled WGS sequence"/>
</dbReference>
<organism evidence="5 6">
    <name type="scientific">Botryotinia calthae</name>
    <dbReference type="NCBI Taxonomy" id="38488"/>
    <lineage>
        <taxon>Eukaryota</taxon>
        <taxon>Fungi</taxon>
        <taxon>Dikarya</taxon>
        <taxon>Ascomycota</taxon>
        <taxon>Pezizomycotina</taxon>
        <taxon>Leotiomycetes</taxon>
        <taxon>Helotiales</taxon>
        <taxon>Sclerotiniaceae</taxon>
        <taxon>Botryotinia</taxon>
    </lineage>
</organism>
<dbReference type="GO" id="GO:0008270">
    <property type="term" value="F:zinc ion binding"/>
    <property type="evidence" value="ECO:0007669"/>
    <property type="project" value="UniProtKB-KW"/>
</dbReference>
<name>A0A4Y8CZU4_9HELO</name>
<evidence type="ECO:0000313" key="6">
    <source>
        <dbReference type="Proteomes" id="UP000297299"/>
    </source>
</evidence>
<evidence type="ECO:0000259" key="4">
    <source>
        <dbReference type="Pfam" id="PF01753"/>
    </source>
</evidence>
<gene>
    <name evidence="5" type="ORF">BOTCAL_0238g00190</name>
</gene>
<dbReference type="Pfam" id="PF01753">
    <property type="entry name" value="zf-MYND"/>
    <property type="match status" value="1"/>
</dbReference>
<keyword evidence="6" id="KW-1185">Reference proteome</keyword>
<dbReference type="EMBL" id="PHWZ01000238">
    <property type="protein sequence ID" value="TEY54714.1"/>
    <property type="molecule type" value="Genomic_DNA"/>
</dbReference>
<keyword evidence="1" id="KW-0479">Metal-binding</keyword>
<evidence type="ECO:0000313" key="5">
    <source>
        <dbReference type="EMBL" id="TEY54714.1"/>
    </source>
</evidence>
<dbReference type="InterPro" id="IPR002893">
    <property type="entry name" value="Znf_MYND"/>
</dbReference>
<sequence>MEPTNSEVFNSKLIRPTTQIIKESGPNTLGSNPVRASSLESTPLISTLPDLVLTKTALPTSAPTILPERKLIRVASQPIPLRTLITLLNYERSTRDWRYENLSLYHSSEMESRKIEESDTVYTEAARCFCYDDSPYPPDQDIWRQATCRVHPEAPPETRQLSSTQLERAFYESRSSEWGSGYELMYQLFFKFCGKGQQLKIQISNEQPVLVNASDMHVMRFILIHPRHRNLNGEHETPDSVFNKLMLGRCKGSILVFFPPGEDVGLPVNGNNPRIPFDDCFVVDMLHMQYGKKGLFEEPYFLGSGGQWKAFMYTNVCIRIVQPVLERPSLTKKRAEHSEEVWNWFYERSLRAIHRWIANDQNSNFLWCDYCGIGGAKFIICCGEGEEMTRYCSEEHRQRGWALHRFTCKNKAENM</sequence>
<proteinExistence type="predicted"/>
<comment type="caution">
    <text evidence="5">The sequence shown here is derived from an EMBL/GenBank/DDBJ whole genome shotgun (WGS) entry which is preliminary data.</text>
</comment>
<accession>A0A4Y8CZU4</accession>
<dbReference type="OrthoDB" id="432970at2759"/>
<evidence type="ECO:0000256" key="2">
    <source>
        <dbReference type="ARBA" id="ARBA00022771"/>
    </source>
</evidence>
<keyword evidence="2" id="KW-0863">Zinc-finger</keyword>